<evidence type="ECO:0000313" key="1">
    <source>
        <dbReference type="EMBL" id="KAI5403342.1"/>
    </source>
</evidence>
<accession>A0A9D5A9U7</accession>
<name>A0A9D5A9U7_PEA</name>
<organism evidence="1 2">
    <name type="scientific">Pisum sativum</name>
    <name type="common">Garden pea</name>
    <name type="synonym">Lathyrus oleraceus</name>
    <dbReference type="NCBI Taxonomy" id="3888"/>
    <lineage>
        <taxon>Eukaryota</taxon>
        <taxon>Viridiplantae</taxon>
        <taxon>Streptophyta</taxon>
        <taxon>Embryophyta</taxon>
        <taxon>Tracheophyta</taxon>
        <taxon>Spermatophyta</taxon>
        <taxon>Magnoliopsida</taxon>
        <taxon>eudicotyledons</taxon>
        <taxon>Gunneridae</taxon>
        <taxon>Pentapetalae</taxon>
        <taxon>rosids</taxon>
        <taxon>fabids</taxon>
        <taxon>Fabales</taxon>
        <taxon>Fabaceae</taxon>
        <taxon>Papilionoideae</taxon>
        <taxon>50 kb inversion clade</taxon>
        <taxon>NPAAA clade</taxon>
        <taxon>Hologalegina</taxon>
        <taxon>IRL clade</taxon>
        <taxon>Fabeae</taxon>
        <taxon>Lathyrus</taxon>
    </lineage>
</organism>
<proteinExistence type="predicted"/>
<dbReference type="EMBL" id="JAMSHJ010000005">
    <property type="protein sequence ID" value="KAI5403342.1"/>
    <property type="molecule type" value="Genomic_DNA"/>
</dbReference>
<protein>
    <submittedName>
        <fullName evidence="1">Uncharacterized protein</fullName>
    </submittedName>
</protein>
<dbReference type="Gramene" id="Psat05G0077700-T1">
    <property type="protein sequence ID" value="KAI5403342.1"/>
    <property type="gene ID" value="KIW84_050777"/>
</dbReference>
<dbReference type="AlphaFoldDB" id="A0A9D5A9U7"/>
<reference evidence="1 2" key="1">
    <citation type="journal article" date="2022" name="Nat. Genet.">
        <title>Improved pea reference genome and pan-genome highlight genomic features and evolutionary characteristics.</title>
        <authorList>
            <person name="Yang T."/>
            <person name="Liu R."/>
            <person name="Luo Y."/>
            <person name="Hu S."/>
            <person name="Wang D."/>
            <person name="Wang C."/>
            <person name="Pandey M.K."/>
            <person name="Ge S."/>
            <person name="Xu Q."/>
            <person name="Li N."/>
            <person name="Li G."/>
            <person name="Huang Y."/>
            <person name="Saxena R.K."/>
            <person name="Ji Y."/>
            <person name="Li M."/>
            <person name="Yan X."/>
            <person name="He Y."/>
            <person name="Liu Y."/>
            <person name="Wang X."/>
            <person name="Xiang C."/>
            <person name="Varshney R.K."/>
            <person name="Ding H."/>
            <person name="Gao S."/>
            <person name="Zong X."/>
        </authorList>
    </citation>
    <scope>NUCLEOTIDE SEQUENCE [LARGE SCALE GENOMIC DNA]</scope>
    <source>
        <strain evidence="1 2">cv. Zhongwan 6</strain>
    </source>
</reference>
<gene>
    <name evidence="1" type="ORF">KIW84_050777</name>
</gene>
<evidence type="ECO:0000313" key="2">
    <source>
        <dbReference type="Proteomes" id="UP001058974"/>
    </source>
</evidence>
<sequence>MGKAYHINDCIDIISMREGAQLNNDQKRMLITPVTTHEIMKVQNDIGDMKAHGLDGLMQKMSRNLDFNFHYKCEKLQITNLSVADDFLMFARGDKKSIEMTMTTFNKFSTSTGLRVNPNK</sequence>
<dbReference type="Proteomes" id="UP001058974">
    <property type="component" value="Chromosome 5"/>
</dbReference>
<comment type="caution">
    <text evidence="1">The sequence shown here is derived from an EMBL/GenBank/DDBJ whole genome shotgun (WGS) entry which is preliminary data.</text>
</comment>
<keyword evidence="2" id="KW-1185">Reference proteome</keyword>